<feature type="signal peptide" evidence="1">
    <location>
        <begin position="1"/>
        <end position="19"/>
    </location>
</feature>
<proteinExistence type="predicted"/>
<dbReference type="EMBL" id="CAJNOJ010000542">
    <property type="protein sequence ID" value="CAF1480383.1"/>
    <property type="molecule type" value="Genomic_DNA"/>
</dbReference>
<accession>A0A815RUB7</accession>
<protein>
    <recommendedName>
        <fullName evidence="4">WAP domain-containing protein</fullName>
    </recommendedName>
</protein>
<name>A0A815RUB7_ADIRI</name>
<feature type="chain" id="PRO_5032958127" description="WAP domain-containing protein" evidence="1">
    <location>
        <begin position="20"/>
        <end position="86"/>
    </location>
</feature>
<evidence type="ECO:0000256" key="1">
    <source>
        <dbReference type="SAM" id="SignalP"/>
    </source>
</evidence>
<gene>
    <name evidence="2" type="ORF">EDS130_LOCUS41402</name>
</gene>
<dbReference type="AlphaFoldDB" id="A0A815RUB7"/>
<evidence type="ECO:0000313" key="2">
    <source>
        <dbReference type="EMBL" id="CAF1480383.1"/>
    </source>
</evidence>
<evidence type="ECO:0008006" key="4">
    <source>
        <dbReference type="Google" id="ProtNLM"/>
    </source>
</evidence>
<reference evidence="2" key="1">
    <citation type="submission" date="2021-02" db="EMBL/GenBank/DDBJ databases">
        <authorList>
            <person name="Nowell W R."/>
        </authorList>
    </citation>
    <scope>NUCLEOTIDE SEQUENCE</scope>
</reference>
<keyword evidence="1" id="KW-0732">Signal</keyword>
<comment type="caution">
    <text evidence="2">The sequence shown here is derived from an EMBL/GenBank/DDBJ whole genome shotgun (WGS) entry which is preliminary data.</text>
</comment>
<organism evidence="2 3">
    <name type="scientific">Adineta ricciae</name>
    <name type="common">Rotifer</name>
    <dbReference type="NCBI Taxonomy" id="249248"/>
    <lineage>
        <taxon>Eukaryota</taxon>
        <taxon>Metazoa</taxon>
        <taxon>Spiralia</taxon>
        <taxon>Gnathifera</taxon>
        <taxon>Rotifera</taxon>
        <taxon>Eurotatoria</taxon>
        <taxon>Bdelloidea</taxon>
        <taxon>Adinetida</taxon>
        <taxon>Adinetidae</taxon>
        <taxon>Adineta</taxon>
    </lineage>
</organism>
<sequence length="86" mass="9613">MRYIVFLFALFAFVYLAESTIVYDANNCPTYPNIRCAFVCLNSTIQAMCSSGPKCCTDNNDCEDNQRCCLPRPCGCAKRCQNITSS</sequence>
<evidence type="ECO:0000313" key="3">
    <source>
        <dbReference type="Proteomes" id="UP000663852"/>
    </source>
</evidence>
<dbReference type="Proteomes" id="UP000663852">
    <property type="component" value="Unassembled WGS sequence"/>
</dbReference>